<dbReference type="EMBL" id="CAHS01000015">
    <property type="protein sequence ID" value="CCG87632.1"/>
    <property type="molecule type" value="Genomic_DNA"/>
</dbReference>
<keyword evidence="5 7" id="KW-1133">Transmembrane helix</keyword>
<dbReference type="PANTHER" id="PTHR30086:SF20">
    <property type="entry name" value="ARGININE EXPORTER PROTEIN ARGO-RELATED"/>
    <property type="match status" value="1"/>
</dbReference>
<protein>
    <submittedName>
        <fullName evidence="8">Putative RhtB family transporter</fullName>
    </submittedName>
</protein>
<evidence type="ECO:0000256" key="7">
    <source>
        <dbReference type="SAM" id="Phobius"/>
    </source>
</evidence>
<organism evidence="8 9">
    <name type="scientific">Erwinia piriflorinigrans CFBP 5888</name>
    <dbReference type="NCBI Taxonomy" id="1161919"/>
    <lineage>
        <taxon>Bacteria</taxon>
        <taxon>Pseudomonadati</taxon>
        <taxon>Pseudomonadota</taxon>
        <taxon>Gammaproteobacteria</taxon>
        <taxon>Enterobacterales</taxon>
        <taxon>Erwiniaceae</taxon>
        <taxon>Erwinia</taxon>
    </lineage>
</organism>
<keyword evidence="3 7" id="KW-0812">Transmembrane</keyword>
<evidence type="ECO:0000256" key="2">
    <source>
        <dbReference type="ARBA" id="ARBA00022475"/>
    </source>
</evidence>
<keyword evidence="9" id="KW-1185">Reference proteome</keyword>
<proteinExistence type="predicted"/>
<dbReference type="GO" id="GO:0015171">
    <property type="term" value="F:amino acid transmembrane transporter activity"/>
    <property type="evidence" value="ECO:0007669"/>
    <property type="project" value="TreeGrafter"/>
</dbReference>
<dbReference type="PANTHER" id="PTHR30086">
    <property type="entry name" value="ARGININE EXPORTER PROTEIN ARGO"/>
    <property type="match status" value="1"/>
</dbReference>
<dbReference type="AlphaFoldDB" id="V5Z8F5"/>
<evidence type="ECO:0000256" key="5">
    <source>
        <dbReference type="ARBA" id="ARBA00022989"/>
    </source>
</evidence>
<dbReference type="GO" id="GO:0005886">
    <property type="term" value="C:plasma membrane"/>
    <property type="evidence" value="ECO:0007669"/>
    <property type="project" value="UniProtKB-SubCell"/>
</dbReference>
<name>V5Z8F5_9GAMM</name>
<keyword evidence="2" id="KW-1003">Cell membrane</keyword>
<evidence type="ECO:0000256" key="3">
    <source>
        <dbReference type="ARBA" id="ARBA00022692"/>
    </source>
</evidence>
<evidence type="ECO:0000313" key="9">
    <source>
        <dbReference type="Proteomes" id="UP000018217"/>
    </source>
</evidence>
<feature type="transmembrane region" description="Helical" evidence="7">
    <location>
        <begin position="67"/>
        <end position="91"/>
    </location>
</feature>
<feature type="transmembrane region" description="Helical" evidence="7">
    <location>
        <begin position="185"/>
        <end position="203"/>
    </location>
</feature>
<evidence type="ECO:0000313" key="8">
    <source>
        <dbReference type="EMBL" id="CCG87632.1"/>
    </source>
</evidence>
<keyword evidence="6 7" id="KW-0472">Membrane</keyword>
<keyword evidence="4" id="KW-0029">Amino-acid transport</keyword>
<dbReference type="Proteomes" id="UP000018217">
    <property type="component" value="Unassembled WGS sequence"/>
</dbReference>
<comment type="caution">
    <text evidence="8">The sequence shown here is derived from an EMBL/GenBank/DDBJ whole genome shotgun (WGS) entry which is preliminary data.</text>
</comment>
<reference evidence="8 9" key="1">
    <citation type="journal article" date="2013" name="Syst. Appl. Microbiol.">
        <title>Phylogenetic position and virulence apparatus of the pear flower necrosis pathogen Erwinia piriflorinigrans CFBP 5888T as assessed by comparative genomics.</title>
        <authorList>
            <person name="Smits T.H."/>
            <person name="Rezzonico F."/>
            <person name="Lopez M.M."/>
            <person name="Blom J."/>
            <person name="Goesmann A."/>
            <person name="Frey J.E."/>
            <person name="Duffy B."/>
        </authorList>
    </citation>
    <scope>NUCLEOTIDE SEQUENCE [LARGE SCALE GENOMIC DNA]</scope>
    <source>
        <strain evidence="9">CFBP5888</strain>
    </source>
</reference>
<keyword evidence="4" id="KW-0813">Transport</keyword>
<dbReference type="STRING" id="1161919.EPIR_2267"/>
<gene>
    <name evidence="8" type="primary">rhtB</name>
    <name evidence="8" type="ORF">EPIR_2267</name>
</gene>
<dbReference type="Pfam" id="PF01810">
    <property type="entry name" value="LysE"/>
    <property type="match status" value="1"/>
</dbReference>
<comment type="subcellular location">
    <subcellularLocation>
        <location evidence="1">Cell membrane</location>
        <topology evidence="1">Multi-pass membrane protein</topology>
    </subcellularLocation>
</comment>
<feature type="transmembrane region" description="Helical" evidence="7">
    <location>
        <begin position="42"/>
        <end position="60"/>
    </location>
</feature>
<evidence type="ECO:0000256" key="1">
    <source>
        <dbReference type="ARBA" id="ARBA00004651"/>
    </source>
</evidence>
<evidence type="ECO:0000256" key="4">
    <source>
        <dbReference type="ARBA" id="ARBA00022970"/>
    </source>
</evidence>
<evidence type="ECO:0000256" key="6">
    <source>
        <dbReference type="ARBA" id="ARBA00023136"/>
    </source>
</evidence>
<dbReference type="InterPro" id="IPR001123">
    <property type="entry name" value="LeuE-type"/>
</dbReference>
<accession>V5Z8F5</accession>
<sequence length="204" mass="21563">MFSHMDLNLVGFIPALLPVALSPGASFTLVMNSALAGGLRGLLTTLAGTALGIYTHALLISFGISALVIASPVVFGLLKLAGTAYLLWLGIQLIRSGCQPQGSSLGCTAAVVTLKGAWLANVINPKAIMFYLTVVSQFAGSHGEISAYLLLASLHIIVMSIWLIAVSNTLVFSARKVDPRMLEKYVNIGGGIMLIIFSFRSLFH</sequence>
<feature type="transmembrane region" description="Helical" evidence="7">
    <location>
        <begin position="145"/>
        <end position="165"/>
    </location>
</feature>